<sequence>MEAAATTNDAARPPLDHPEPRTYVLAGDSSSPRTLRVRFGAFVSDLNLLGEPDDRHLKDLLAGADLLMALDGETDRFGSASPGVDDSAPFTEKLLAITDEAFMAAHELLGDPQLRWAPGDGPLHGRTAATNAVYGLMDEGLHRAVAQALLACPPEEAADPSLREEFV</sequence>
<organism evidence="2">
    <name type="scientific">uncultured Rubrobacteraceae bacterium</name>
    <dbReference type="NCBI Taxonomy" id="349277"/>
    <lineage>
        <taxon>Bacteria</taxon>
        <taxon>Bacillati</taxon>
        <taxon>Actinomycetota</taxon>
        <taxon>Rubrobacteria</taxon>
        <taxon>Rubrobacterales</taxon>
        <taxon>Rubrobacteraceae</taxon>
        <taxon>environmental samples</taxon>
    </lineage>
</organism>
<gene>
    <name evidence="2" type="ORF">AVDCRST_MAG05-3814</name>
</gene>
<dbReference type="AlphaFoldDB" id="A0A6J4TII2"/>
<proteinExistence type="predicted"/>
<name>A0A6J4TII2_9ACTN</name>
<accession>A0A6J4TII2</accession>
<reference evidence="2" key="1">
    <citation type="submission" date="2020-02" db="EMBL/GenBank/DDBJ databases">
        <authorList>
            <person name="Meier V. D."/>
        </authorList>
    </citation>
    <scope>NUCLEOTIDE SEQUENCE</scope>
    <source>
        <strain evidence="2">AVDCRST_MAG05</strain>
    </source>
</reference>
<protein>
    <submittedName>
        <fullName evidence="2">Uncharacterized protein</fullName>
    </submittedName>
</protein>
<evidence type="ECO:0000313" key="2">
    <source>
        <dbReference type="EMBL" id="CAA9524116.1"/>
    </source>
</evidence>
<dbReference type="EMBL" id="CADCVM010000423">
    <property type="protein sequence ID" value="CAA9524116.1"/>
    <property type="molecule type" value="Genomic_DNA"/>
</dbReference>
<feature type="region of interest" description="Disordered" evidence="1">
    <location>
        <begin position="1"/>
        <end position="21"/>
    </location>
</feature>
<evidence type="ECO:0000256" key="1">
    <source>
        <dbReference type="SAM" id="MobiDB-lite"/>
    </source>
</evidence>